<feature type="region of interest" description="Disordered" evidence="1">
    <location>
        <begin position="62"/>
        <end position="96"/>
    </location>
</feature>
<name>A0A5A7P4N9_STRAF</name>
<keyword evidence="3" id="KW-1185">Reference proteome</keyword>
<sequence>MSRQPYIHNSNQHHLLTNTLFLQRTTRITKIPNSRQKNTYISLTTRAHTERQAEGYVPRVATSGSEGRRREEWEGHFRKQRRSIPSGAYGSQRSRQVRRGTTWLHRRCRRGSGQAGSGTRRPPAEVLRQGWCRLAAEHGCETISRGPPELSLSSSPLVEKKWIGREGIAFYSYSGGYKPEKEVSFNTPGYRFMVVLVEVGAQFFVYNVVEVNMI</sequence>
<accession>A0A5A7P4N9</accession>
<evidence type="ECO:0000313" key="3">
    <source>
        <dbReference type="Proteomes" id="UP000325081"/>
    </source>
</evidence>
<gene>
    <name evidence="2" type="ORF">STAS_03421</name>
</gene>
<comment type="caution">
    <text evidence="2">The sequence shown here is derived from an EMBL/GenBank/DDBJ whole genome shotgun (WGS) entry which is preliminary data.</text>
</comment>
<dbReference type="Proteomes" id="UP000325081">
    <property type="component" value="Unassembled WGS sequence"/>
</dbReference>
<dbReference type="AlphaFoldDB" id="A0A5A7P4N9"/>
<protein>
    <submittedName>
        <fullName evidence="2">Isoaspartyl dipeptidase</fullName>
    </submittedName>
</protein>
<reference evidence="3" key="1">
    <citation type="journal article" date="2019" name="Curr. Biol.">
        <title>Genome Sequence of Striga asiatica Provides Insight into the Evolution of Plant Parasitism.</title>
        <authorList>
            <person name="Yoshida S."/>
            <person name="Kim S."/>
            <person name="Wafula E.K."/>
            <person name="Tanskanen J."/>
            <person name="Kim Y.M."/>
            <person name="Honaas L."/>
            <person name="Yang Z."/>
            <person name="Spallek T."/>
            <person name="Conn C.E."/>
            <person name="Ichihashi Y."/>
            <person name="Cheong K."/>
            <person name="Cui S."/>
            <person name="Der J.P."/>
            <person name="Gundlach H."/>
            <person name="Jiao Y."/>
            <person name="Hori C."/>
            <person name="Ishida J.K."/>
            <person name="Kasahara H."/>
            <person name="Kiba T."/>
            <person name="Kim M.S."/>
            <person name="Koo N."/>
            <person name="Laohavisit A."/>
            <person name="Lee Y.H."/>
            <person name="Lumba S."/>
            <person name="McCourt P."/>
            <person name="Mortimer J.C."/>
            <person name="Mutuku J.M."/>
            <person name="Nomura T."/>
            <person name="Sasaki-Sekimoto Y."/>
            <person name="Seto Y."/>
            <person name="Wang Y."/>
            <person name="Wakatake T."/>
            <person name="Sakakibara H."/>
            <person name="Demura T."/>
            <person name="Yamaguchi S."/>
            <person name="Yoneyama K."/>
            <person name="Manabe R.I."/>
            <person name="Nelson D.C."/>
            <person name="Schulman A.H."/>
            <person name="Timko M.P."/>
            <person name="dePamphilis C.W."/>
            <person name="Choi D."/>
            <person name="Shirasu K."/>
        </authorList>
    </citation>
    <scope>NUCLEOTIDE SEQUENCE [LARGE SCALE GENOMIC DNA]</scope>
    <source>
        <strain evidence="3">cv. UVA1</strain>
    </source>
</reference>
<dbReference type="EMBL" id="BKCP01002113">
    <property type="protein sequence ID" value="GER27690.1"/>
    <property type="molecule type" value="Genomic_DNA"/>
</dbReference>
<feature type="compositionally biased region" description="Basic and acidic residues" evidence="1">
    <location>
        <begin position="66"/>
        <end position="77"/>
    </location>
</feature>
<proteinExistence type="predicted"/>
<organism evidence="2 3">
    <name type="scientific">Striga asiatica</name>
    <name type="common">Asiatic witchweed</name>
    <name type="synonym">Buchnera asiatica</name>
    <dbReference type="NCBI Taxonomy" id="4170"/>
    <lineage>
        <taxon>Eukaryota</taxon>
        <taxon>Viridiplantae</taxon>
        <taxon>Streptophyta</taxon>
        <taxon>Embryophyta</taxon>
        <taxon>Tracheophyta</taxon>
        <taxon>Spermatophyta</taxon>
        <taxon>Magnoliopsida</taxon>
        <taxon>eudicotyledons</taxon>
        <taxon>Gunneridae</taxon>
        <taxon>Pentapetalae</taxon>
        <taxon>asterids</taxon>
        <taxon>lamiids</taxon>
        <taxon>Lamiales</taxon>
        <taxon>Orobanchaceae</taxon>
        <taxon>Buchnereae</taxon>
        <taxon>Striga</taxon>
    </lineage>
</organism>
<evidence type="ECO:0000256" key="1">
    <source>
        <dbReference type="SAM" id="MobiDB-lite"/>
    </source>
</evidence>
<evidence type="ECO:0000313" key="2">
    <source>
        <dbReference type="EMBL" id="GER27690.1"/>
    </source>
</evidence>